<organism evidence="9 10">
    <name type="scientific">Orientia chuto str. Dubai</name>
    <dbReference type="NCBI Taxonomy" id="1359168"/>
    <lineage>
        <taxon>Bacteria</taxon>
        <taxon>Pseudomonadati</taxon>
        <taxon>Pseudomonadota</taxon>
        <taxon>Alphaproteobacteria</taxon>
        <taxon>Rickettsiales</taxon>
        <taxon>Rickettsiaceae</taxon>
        <taxon>Rickettsieae</taxon>
        <taxon>Orientia</taxon>
    </lineage>
</organism>
<comment type="caution">
    <text evidence="9">The sequence shown here is derived from an EMBL/GenBank/DDBJ whole genome shotgun (WGS) entry which is preliminary data.</text>
</comment>
<sequence length="155" mass="17623">MFMVQALEQALQAFRSEEVPVGAVIVNRATRTVLTSAYNQVEKTANPIYHAEIIAINQACNLLGSKYLYGHDIYVTLEPCTMCATALAYARVDRIFFGAYDKKFGALENGVRLFYNTVIYHKPEIYGGIMELQSKKLLQKFFDNLRKKNKQIILS</sequence>
<evidence type="ECO:0000256" key="4">
    <source>
        <dbReference type="ARBA" id="ARBA00022801"/>
    </source>
</evidence>
<feature type="binding site" evidence="7">
    <location>
        <position position="83"/>
    </location>
    <ligand>
        <name>Zn(2+)</name>
        <dbReference type="ChEBI" id="CHEBI:29105"/>
        <note>catalytic</note>
    </ligand>
</feature>
<dbReference type="InterPro" id="IPR028883">
    <property type="entry name" value="tRNA_aden_deaminase"/>
</dbReference>
<feature type="domain" description="CMP/dCMP-type deaminase" evidence="8">
    <location>
        <begin position="1"/>
        <end position="108"/>
    </location>
</feature>
<dbReference type="OrthoDB" id="9802676at2"/>
<protein>
    <recommendedName>
        <fullName evidence="7">tRNA-specific adenosine deaminase</fullName>
        <ecNumber evidence="7">3.5.4.33</ecNumber>
    </recommendedName>
</protein>
<feature type="active site" description="Proton donor" evidence="7">
    <location>
        <position position="52"/>
    </location>
</feature>
<dbReference type="STRING" id="1359168.OCHUTO_0314"/>
<comment type="cofactor">
    <cofactor evidence="7">
        <name>Zn(2+)</name>
        <dbReference type="ChEBI" id="CHEBI:29105"/>
    </cofactor>
    <text evidence="7">Binds 1 zinc ion per subunit.</text>
</comment>
<keyword evidence="10" id="KW-1185">Reference proteome</keyword>
<dbReference type="GO" id="GO:0052717">
    <property type="term" value="F:tRNA-specific adenosine-34 deaminase activity"/>
    <property type="evidence" value="ECO:0007669"/>
    <property type="project" value="UniProtKB-UniRule"/>
</dbReference>
<evidence type="ECO:0000313" key="10">
    <source>
        <dbReference type="Proteomes" id="UP000033616"/>
    </source>
</evidence>
<dbReference type="EMBL" id="LANP01000006">
    <property type="protein sequence ID" value="KJV56748.1"/>
    <property type="molecule type" value="Genomic_DNA"/>
</dbReference>
<dbReference type="SUPFAM" id="SSF53927">
    <property type="entry name" value="Cytidine deaminase-like"/>
    <property type="match status" value="1"/>
</dbReference>
<comment type="function">
    <text evidence="7">Catalyzes the deamination of adenosine to inosine at the wobble position 34 of tRNA(Arg2).</text>
</comment>
<dbReference type="CDD" id="cd01285">
    <property type="entry name" value="nucleoside_deaminase"/>
    <property type="match status" value="1"/>
</dbReference>
<dbReference type="PANTHER" id="PTHR11079:SF179">
    <property type="entry name" value="TRNA(ADENINE(34)) DEAMINASE, CHLOROPLASTIC"/>
    <property type="match status" value="1"/>
</dbReference>
<comment type="subunit">
    <text evidence="7">Homodimer.</text>
</comment>
<dbReference type="AlphaFoldDB" id="A0A0F3MLV0"/>
<evidence type="ECO:0000256" key="2">
    <source>
        <dbReference type="ARBA" id="ARBA00022694"/>
    </source>
</evidence>
<keyword evidence="2 7" id="KW-0819">tRNA processing</keyword>
<dbReference type="HAMAP" id="MF_00972">
    <property type="entry name" value="tRNA_aden_deaminase"/>
    <property type="match status" value="1"/>
</dbReference>
<dbReference type="PROSITE" id="PS00903">
    <property type="entry name" value="CYT_DCMP_DEAMINASES_1"/>
    <property type="match status" value="1"/>
</dbReference>
<keyword evidence="5 7" id="KW-0862">Zinc</keyword>
<dbReference type="InterPro" id="IPR002125">
    <property type="entry name" value="CMP_dCMP_dom"/>
</dbReference>
<proteinExistence type="inferred from homology"/>
<dbReference type="GO" id="GO:0002100">
    <property type="term" value="P:tRNA wobble adenosine to inosine editing"/>
    <property type="evidence" value="ECO:0007669"/>
    <property type="project" value="UniProtKB-UniRule"/>
</dbReference>
<evidence type="ECO:0000256" key="7">
    <source>
        <dbReference type="HAMAP-Rule" id="MF_00972"/>
    </source>
</evidence>
<feature type="binding site" evidence="7">
    <location>
        <position position="80"/>
    </location>
    <ligand>
        <name>Zn(2+)</name>
        <dbReference type="ChEBI" id="CHEBI:29105"/>
        <note>catalytic</note>
    </ligand>
</feature>
<dbReference type="Proteomes" id="UP000033616">
    <property type="component" value="Unassembled WGS sequence"/>
</dbReference>
<dbReference type="PANTHER" id="PTHR11079">
    <property type="entry name" value="CYTOSINE DEAMINASE FAMILY MEMBER"/>
    <property type="match status" value="1"/>
</dbReference>
<evidence type="ECO:0000256" key="5">
    <source>
        <dbReference type="ARBA" id="ARBA00022833"/>
    </source>
</evidence>
<dbReference type="GO" id="GO:0008270">
    <property type="term" value="F:zinc ion binding"/>
    <property type="evidence" value="ECO:0007669"/>
    <property type="project" value="UniProtKB-UniRule"/>
</dbReference>
<evidence type="ECO:0000259" key="8">
    <source>
        <dbReference type="PROSITE" id="PS51747"/>
    </source>
</evidence>
<keyword evidence="4 7" id="KW-0378">Hydrolase</keyword>
<evidence type="ECO:0000256" key="6">
    <source>
        <dbReference type="ARBA" id="ARBA00048045"/>
    </source>
</evidence>
<keyword evidence="3 7" id="KW-0479">Metal-binding</keyword>
<dbReference type="PATRIC" id="fig|1359168.3.peg.1071"/>
<dbReference type="Gene3D" id="3.40.140.10">
    <property type="entry name" value="Cytidine Deaminase, domain 2"/>
    <property type="match status" value="1"/>
</dbReference>
<evidence type="ECO:0000256" key="1">
    <source>
        <dbReference type="ARBA" id="ARBA00010669"/>
    </source>
</evidence>
<dbReference type="InterPro" id="IPR016192">
    <property type="entry name" value="APOBEC/CMP_deaminase_Zn-bd"/>
</dbReference>
<evidence type="ECO:0000256" key="3">
    <source>
        <dbReference type="ARBA" id="ARBA00022723"/>
    </source>
</evidence>
<evidence type="ECO:0000313" key="9">
    <source>
        <dbReference type="EMBL" id="KJV56748.1"/>
    </source>
</evidence>
<comment type="catalytic activity">
    <reaction evidence="6 7">
        <text>adenosine(34) in tRNA + H2O + H(+) = inosine(34) in tRNA + NH4(+)</text>
        <dbReference type="Rhea" id="RHEA:43168"/>
        <dbReference type="Rhea" id="RHEA-COMP:10373"/>
        <dbReference type="Rhea" id="RHEA-COMP:10374"/>
        <dbReference type="ChEBI" id="CHEBI:15377"/>
        <dbReference type="ChEBI" id="CHEBI:15378"/>
        <dbReference type="ChEBI" id="CHEBI:28938"/>
        <dbReference type="ChEBI" id="CHEBI:74411"/>
        <dbReference type="ChEBI" id="CHEBI:82852"/>
        <dbReference type="EC" id="3.5.4.33"/>
    </reaction>
</comment>
<accession>A0A0F3MLV0</accession>
<dbReference type="InterPro" id="IPR016193">
    <property type="entry name" value="Cytidine_deaminase-like"/>
</dbReference>
<dbReference type="Pfam" id="PF00383">
    <property type="entry name" value="dCMP_cyt_deam_1"/>
    <property type="match status" value="1"/>
</dbReference>
<comment type="similarity">
    <text evidence="1">Belongs to the cytidine and deoxycytidylate deaminase family. ADAT2 subfamily.</text>
</comment>
<dbReference type="EC" id="3.5.4.33" evidence="7"/>
<gene>
    <name evidence="9" type="primary">codA</name>
    <name evidence="7" type="synonym">tadA</name>
    <name evidence="9" type="ORF">OCHUTO_0314</name>
</gene>
<name>A0A0F3MLV0_9RICK</name>
<reference evidence="9 10" key="1">
    <citation type="submission" date="2015-02" db="EMBL/GenBank/DDBJ databases">
        <title>Genome Sequencing of Rickettsiales.</title>
        <authorList>
            <person name="Daugherty S.C."/>
            <person name="Su Q."/>
            <person name="Abolude K."/>
            <person name="Beier-Sexton M."/>
            <person name="Carlyon J.A."/>
            <person name="Carter R."/>
            <person name="Day N.P."/>
            <person name="Dumler S.J."/>
            <person name="Dyachenko V."/>
            <person name="Godinez A."/>
            <person name="Kurtti T.J."/>
            <person name="Lichay M."/>
            <person name="Mullins K.E."/>
            <person name="Ott S."/>
            <person name="Pappas-Brown V."/>
            <person name="Paris D.H."/>
            <person name="Patel P."/>
            <person name="Richards A.L."/>
            <person name="Sadzewicz L."/>
            <person name="Sears K."/>
            <person name="Seidman D."/>
            <person name="Sengamalay N."/>
            <person name="Stenos J."/>
            <person name="Tallon L.J."/>
            <person name="Vincent G."/>
            <person name="Fraser C.M."/>
            <person name="Munderloh U."/>
            <person name="Dunning-Hotopp J.C."/>
        </authorList>
    </citation>
    <scope>NUCLEOTIDE SEQUENCE [LARGE SCALE GENOMIC DNA]</scope>
    <source>
        <strain evidence="9 10">Fuller</strain>
    </source>
</reference>
<dbReference type="PROSITE" id="PS51747">
    <property type="entry name" value="CYT_DCMP_DEAMINASES_2"/>
    <property type="match status" value="1"/>
</dbReference>
<feature type="binding site" evidence="7">
    <location>
        <position position="50"/>
    </location>
    <ligand>
        <name>Zn(2+)</name>
        <dbReference type="ChEBI" id="CHEBI:29105"/>
        <note>catalytic</note>
    </ligand>
</feature>
<dbReference type="RefSeq" id="WP_045797074.1">
    <property type="nucleotide sequence ID" value="NZ_LANP01000006.1"/>
</dbReference>